<feature type="active site" description="Proton donor" evidence="13">
    <location>
        <position position="153"/>
    </location>
</feature>
<protein>
    <recommendedName>
        <fullName evidence="16">alpha-1,2-Mannosidase</fullName>
        <ecNumber evidence="16">3.2.1.-</ecNumber>
    </recommendedName>
</protein>
<dbReference type="Gene3D" id="1.50.10.10">
    <property type="match status" value="1"/>
</dbReference>
<evidence type="ECO:0000256" key="18">
    <source>
        <dbReference type="SAM" id="SignalP"/>
    </source>
</evidence>
<evidence type="ECO:0000256" key="14">
    <source>
        <dbReference type="PIRSR" id="PIRSR601382-2"/>
    </source>
</evidence>
<dbReference type="SMART" id="SM00239">
    <property type="entry name" value="C2"/>
    <property type="match status" value="1"/>
</dbReference>
<feature type="active site" evidence="13">
    <location>
        <position position="310"/>
    </location>
</feature>
<evidence type="ECO:0000259" key="19">
    <source>
        <dbReference type="PROSITE" id="PS50004"/>
    </source>
</evidence>
<keyword evidence="9 15" id="KW-0067">ATP-binding</keyword>
<dbReference type="GO" id="GO:1904380">
    <property type="term" value="P:endoplasmic reticulum mannose trimming"/>
    <property type="evidence" value="ECO:0007669"/>
    <property type="project" value="InterPro"/>
</dbReference>
<keyword evidence="18" id="KW-0732">Signal</keyword>
<dbReference type="Gene3D" id="2.60.40.150">
    <property type="entry name" value="C2 domain"/>
    <property type="match status" value="1"/>
</dbReference>
<keyword evidence="14" id="KW-0479">Metal-binding</keyword>
<dbReference type="Gene3D" id="1.10.510.10">
    <property type="entry name" value="Transferase(Phosphotransferase) domain 1"/>
    <property type="match status" value="1"/>
</dbReference>
<dbReference type="GO" id="GO:0005975">
    <property type="term" value="P:carbohydrate metabolic process"/>
    <property type="evidence" value="ECO:0007669"/>
    <property type="project" value="InterPro"/>
</dbReference>
<feature type="domain" description="Protein kinase" evidence="20">
    <location>
        <begin position="1178"/>
        <end position="1439"/>
    </location>
</feature>
<evidence type="ECO:0000313" key="22">
    <source>
        <dbReference type="EMBL" id="KAG0688980.1"/>
    </source>
</evidence>
<dbReference type="SUPFAM" id="SSF49562">
    <property type="entry name" value="C2 domain (Calcium/lipid-binding domain, CaLB)"/>
    <property type="match status" value="1"/>
</dbReference>
<dbReference type="EMBL" id="PUHW01000109">
    <property type="protein sequence ID" value="KAG0688980.1"/>
    <property type="molecule type" value="Genomic_DNA"/>
</dbReference>
<dbReference type="Pfam" id="PF00433">
    <property type="entry name" value="Pkinase_C"/>
    <property type="match status" value="1"/>
</dbReference>
<keyword evidence="4" id="KW-0597">Phosphoprotein</keyword>
<feature type="region of interest" description="Disordered" evidence="17">
    <location>
        <begin position="966"/>
        <end position="1009"/>
    </location>
</feature>
<feature type="compositionally biased region" description="Acidic residues" evidence="17">
    <location>
        <begin position="1542"/>
        <end position="1565"/>
    </location>
</feature>
<dbReference type="Proteomes" id="UP000697127">
    <property type="component" value="Unassembled WGS sequence"/>
</dbReference>
<dbReference type="GO" id="GO:0004571">
    <property type="term" value="F:mannosyl-oligosaccharide 1,2-alpha-mannosidase activity"/>
    <property type="evidence" value="ECO:0007669"/>
    <property type="project" value="InterPro"/>
</dbReference>
<keyword evidence="7" id="KW-0418">Kinase</keyword>
<evidence type="ECO:0000256" key="7">
    <source>
        <dbReference type="ARBA" id="ARBA00022777"/>
    </source>
</evidence>
<dbReference type="GO" id="GO:0004674">
    <property type="term" value="F:protein serine/threonine kinase activity"/>
    <property type="evidence" value="ECO:0007669"/>
    <property type="project" value="UniProtKB-KW"/>
</dbReference>
<dbReference type="GO" id="GO:0044322">
    <property type="term" value="C:endoplasmic reticulum quality control compartment"/>
    <property type="evidence" value="ECO:0007669"/>
    <property type="project" value="GOC"/>
</dbReference>
<comment type="subcellular location">
    <subcellularLocation>
        <location evidence="1">Endoplasmic reticulum</location>
    </subcellularLocation>
</comment>
<feature type="binding site" evidence="14">
    <location>
        <position position="541"/>
    </location>
    <ligand>
        <name>Ca(2+)</name>
        <dbReference type="ChEBI" id="CHEBI:29108"/>
    </ligand>
</feature>
<keyword evidence="16" id="KW-0378">Hydrolase</keyword>
<evidence type="ECO:0000256" key="15">
    <source>
        <dbReference type="PROSITE-ProRule" id="PRU10141"/>
    </source>
</evidence>
<evidence type="ECO:0000313" key="23">
    <source>
        <dbReference type="Proteomes" id="UP000697127"/>
    </source>
</evidence>
<dbReference type="Pfam" id="PF00069">
    <property type="entry name" value="Pkinase"/>
    <property type="match status" value="1"/>
</dbReference>
<dbReference type="FunFam" id="3.30.200.20:FF:000116">
    <property type="entry name" value="Non-specific serine/threonine protein kinase"/>
    <property type="match status" value="1"/>
</dbReference>
<dbReference type="PROSITE" id="PS00108">
    <property type="entry name" value="PROTEIN_KINASE_ST"/>
    <property type="match status" value="1"/>
</dbReference>
<evidence type="ECO:0000256" key="13">
    <source>
        <dbReference type="PIRSR" id="PIRSR601382-1"/>
    </source>
</evidence>
<keyword evidence="6 15" id="KW-0547">Nucleotide-binding</keyword>
<dbReference type="InterPro" id="IPR000008">
    <property type="entry name" value="C2_dom"/>
</dbReference>
<comment type="catalytic activity">
    <reaction evidence="11">
        <text>L-threonyl-[protein] + ATP = O-phospho-L-threonyl-[protein] + ADP + H(+)</text>
        <dbReference type="Rhea" id="RHEA:46608"/>
        <dbReference type="Rhea" id="RHEA-COMP:11060"/>
        <dbReference type="Rhea" id="RHEA-COMP:11605"/>
        <dbReference type="ChEBI" id="CHEBI:15378"/>
        <dbReference type="ChEBI" id="CHEBI:30013"/>
        <dbReference type="ChEBI" id="CHEBI:30616"/>
        <dbReference type="ChEBI" id="CHEBI:61977"/>
        <dbReference type="ChEBI" id="CHEBI:456216"/>
        <dbReference type="EC" id="2.7.11.1"/>
    </reaction>
</comment>
<comment type="caution">
    <text evidence="22">The sequence shown here is derived from an EMBL/GenBank/DDBJ whole genome shotgun (WGS) entry which is preliminary data.</text>
</comment>
<reference evidence="22" key="1">
    <citation type="submission" date="2020-11" db="EMBL/GenBank/DDBJ databases">
        <title>Kefir isolates.</title>
        <authorList>
            <person name="Marcisauskas S."/>
            <person name="Kim Y."/>
            <person name="Blasche S."/>
        </authorList>
    </citation>
    <scope>NUCLEOTIDE SEQUENCE</scope>
    <source>
        <strain evidence="22">Olga-1</strain>
    </source>
</reference>
<keyword evidence="16" id="KW-0326">Glycosidase</keyword>
<accession>A0A9P6WKT5</accession>
<comment type="catalytic activity">
    <reaction evidence="12">
        <text>L-seryl-[protein] + ATP = O-phospho-L-seryl-[protein] + ADP + H(+)</text>
        <dbReference type="Rhea" id="RHEA:17989"/>
        <dbReference type="Rhea" id="RHEA-COMP:9863"/>
        <dbReference type="Rhea" id="RHEA-COMP:11604"/>
        <dbReference type="ChEBI" id="CHEBI:15378"/>
        <dbReference type="ChEBI" id="CHEBI:29999"/>
        <dbReference type="ChEBI" id="CHEBI:30616"/>
        <dbReference type="ChEBI" id="CHEBI:83421"/>
        <dbReference type="ChEBI" id="CHEBI:456216"/>
        <dbReference type="EC" id="2.7.11.1"/>
    </reaction>
</comment>
<dbReference type="InterPro" id="IPR017892">
    <property type="entry name" value="Pkinase_C"/>
</dbReference>
<comment type="cofactor">
    <cofactor evidence="14">
        <name>Ca(2+)</name>
        <dbReference type="ChEBI" id="CHEBI:29108"/>
    </cofactor>
</comment>
<evidence type="ECO:0000256" key="2">
    <source>
        <dbReference type="ARBA" id="ARBA00007658"/>
    </source>
</evidence>
<evidence type="ECO:0000256" key="1">
    <source>
        <dbReference type="ARBA" id="ARBA00004240"/>
    </source>
</evidence>
<name>A0A9P6WKT5_9ASCO</name>
<dbReference type="InterPro" id="IPR008271">
    <property type="entry name" value="Ser/Thr_kinase_AS"/>
</dbReference>
<dbReference type="InterPro" id="IPR035892">
    <property type="entry name" value="C2_domain_sf"/>
</dbReference>
<dbReference type="GO" id="GO:0005524">
    <property type="term" value="F:ATP binding"/>
    <property type="evidence" value="ECO:0007669"/>
    <property type="project" value="UniProtKB-UniRule"/>
</dbReference>
<evidence type="ECO:0000259" key="21">
    <source>
        <dbReference type="PROSITE" id="PS51285"/>
    </source>
</evidence>
<keyword evidence="3" id="KW-0723">Serine/threonine-protein kinase</keyword>
<dbReference type="PROSITE" id="PS50004">
    <property type="entry name" value="C2"/>
    <property type="match status" value="1"/>
</dbReference>
<dbReference type="PRINTS" id="PR00747">
    <property type="entry name" value="GLYHDRLASE47"/>
</dbReference>
<organism evidence="22 23">
    <name type="scientific">Pichia californica</name>
    <dbReference type="NCBI Taxonomy" id="460514"/>
    <lineage>
        <taxon>Eukaryota</taxon>
        <taxon>Fungi</taxon>
        <taxon>Dikarya</taxon>
        <taxon>Ascomycota</taxon>
        <taxon>Saccharomycotina</taxon>
        <taxon>Pichiomycetes</taxon>
        <taxon>Pichiales</taxon>
        <taxon>Pichiaceae</taxon>
        <taxon>Pichia</taxon>
    </lineage>
</organism>
<sequence length="1576" mass="182258">MLGHKIRIFWLIFCINFQPILAKSKLDIPFEKYSYKSNFTDKQLFQSTFTKKHLEILKNETKNLFDYSWDKYMEFGFPFDEVSPLTCKPNKRDLWDESNTVKNDALGNFSITFFDAIDTSIIMGDHKRFINSIYKIKELYNDFFIDSTIQIFETNIRLLGSLLTMHLYAIDPRRGFKVENYDGFLLKLAYDLGKRLILSFSHIDDNYKFEGDDLIKYFTFNYPRTNLMYGPKDISNNLKYEQCTAGITSLTLEFTLLSKLTNDSIFEDVSKRAVIDFWSKRTKFDLIPMAFDTFQREFTDSITGIGASIDSFYEYALKFSILFNDDYFYNIWKDSYKSLLTHSQNKVGIFTNINVNNGMGVSEWIDSLGAFFPGLQVLSGDIKNSILLHQTFFKLWNNYGAIPERWNLIPLRSEGYFQYLNRTYKDGDLIEGFDLELTNEILIKNSIGLEWYPLRPELIESTYHLYTATKDPFYLRLGEDFLERLRSHYIAPCGLSGSHNILNDRRQDRQESFVLSETLKYLYLLFDVNNKVQSGNMIFTTEGHPFWFDKKLLEYDPIDKNELIAMNNFNSSDNEENIGFFNRLLYTKKFELNKEVEKFRNEFYRDSVKVNPYVYRIRDLNSIITDSNGEMISGFGKYLRTDKDQYENLVIEENIKMSKFNQKLKERVNFEINDDYLNLDTCHIIKLKNDEMFPIVSRIMSEDNNLYRLDWEYAMTLRKPLYLLDRQPLEIDDDFYNIFVNEKDAICTAVQTTSEWEALMASDETFSVAPIFRINNTDPIIDDFNDCHSIKPRKDDIFMTELEGLRLRLEDISVGQIDSRGKIITQEYIETFLKSIMVTKEDDYSSIVRITKLNGLEIGSNMRLFTHSKCQLLSNSDSVRVLDNTNNNNNTMNLSNGQEFYEPPLGRVVSSSGFPSEILPHATPTIGINEKSYAMGTTINDPNALNRSITQFDHTQQSNLTAQLNTTTTNTNNNNNNNNNNNTNNNNNDNTNNLHSNTTSINNENININSNHYDQQGQLRHQQFSKTQGYSLTSATDAADTIQRGKLRITIVEAQDLSIDQKFSVPYVVCTFESSEIVTKGPDQFATKSGAQNTVWNHAAFFDVIGSKSQLQISIYDEQDAGNFLGQVSIIPKTIENSRVDKWYNLQPRLPNESIKGKIRIKLEYTNLNKRHYGPNDFEILRLLGKGTFGQVFQVRKRDSKRVYAMKVLSKQVIVKKKEIAHTIGERNILVRTATTESPFIVGLKFSFQTPTDLYLVTDFMSGGELFWHLQKEGRFSEERAKFYIAELVLALEHLHENDIVYRDLKPENILLDANGHIALCDFGLSKANLTGNGTTNTFCGTTEYLAPEVLLDESGYTKMVDFWSLGVLIFEMCCGWSPFYADNTQQMYKNIAFGKVRFPKEVLSQEGRSFVKGLLNRNPKHRLGAINDAIELKNHPFFWDIEWYKLKNKQVPPPFVPHIANELDTSNFDPEFTNASTSVINRQLMMGTTPLSQAVQENFKGFTYVDDSTMFEHFNGSMGRKPGSYKPQFGSFIPGNPNLPADEEVVDEQSEIEEENEGDYDMDVDDEFVSGQFDL</sequence>
<feature type="binding site" evidence="15">
    <location>
        <position position="1217"/>
    </location>
    <ligand>
        <name>ATP</name>
        <dbReference type="ChEBI" id="CHEBI:30616"/>
    </ligand>
</feature>
<evidence type="ECO:0000256" key="3">
    <source>
        <dbReference type="ARBA" id="ARBA00022527"/>
    </source>
</evidence>
<dbReference type="PANTHER" id="PTHR45679:SF5">
    <property type="entry name" value="ER DEGRADATION-ENHANCING ALPHA-MANNOSIDASE-LIKE PROTEIN 1"/>
    <property type="match status" value="1"/>
</dbReference>
<feature type="signal peptide" evidence="18">
    <location>
        <begin position="1"/>
        <end position="22"/>
    </location>
</feature>
<evidence type="ECO:0000256" key="9">
    <source>
        <dbReference type="ARBA" id="ARBA00022840"/>
    </source>
</evidence>
<comment type="similarity">
    <text evidence="2 16">Belongs to the glycosyl hydrolase 47 family.</text>
</comment>
<dbReference type="GO" id="GO:0036503">
    <property type="term" value="P:ERAD pathway"/>
    <property type="evidence" value="ECO:0007669"/>
    <property type="project" value="UniProtKB-ARBA"/>
</dbReference>
<feature type="region of interest" description="Disordered" evidence="17">
    <location>
        <begin position="1535"/>
        <end position="1565"/>
    </location>
</feature>
<feature type="domain" description="C2" evidence="19">
    <location>
        <begin position="1027"/>
        <end position="1144"/>
    </location>
</feature>
<keyword evidence="23" id="KW-1185">Reference proteome</keyword>
<evidence type="ECO:0000259" key="20">
    <source>
        <dbReference type="PROSITE" id="PS50011"/>
    </source>
</evidence>
<dbReference type="GO" id="GO:0030447">
    <property type="term" value="P:filamentous growth"/>
    <property type="evidence" value="ECO:0007669"/>
    <property type="project" value="UniProtKB-ARBA"/>
</dbReference>
<dbReference type="InterPro" id="IPR001382">
    <property type="entry name" value="Glyco_hydro_47"/>
</dbReference>
<dbReference type="PROSITE" id="PS00107">
    <property type="entry name" value="PROTEIN_KINASE_ATP"/>
    <property type="match status" value="1"/>
</dbReference>
<evidence type="ECO:0000256" key="10">
    <source>
        <dbReference type="ARBA" id="ARBA00023180"/>
    </source>
</evidence>
<evidence type="ECO:0000256" key="8">
    <source>
        <dbReference type="ARBA" id="ARBA00022824"/>
    </source>
</evidence>
<dbReference type="GO" id="GO:0016020">
    <property type="term" value="C:membrane"/>
    <property type="evidence" value="ECO:0007669"/>
    <property type="project" value="InterPro"/>
</dbReference>
<dbReference type="SUPFAM" id="SSF48225">
    <property type="entry name" value="Seven-hairpin glycosidases"/>
    <property type="match status" value="1"/>
</dbReference>
<dbReference type="Pfam" id="PF01532">
    <property type="entry name" value="Glyco_hydro_47"/>
    <property type="match status" value="1"/>
</dbReference>
<evidence type="ECO:0000256" key="5">
    <source>
        <dbReference type="ARBA" id="ARBA00022679"/>
    </source>
</evidence>
<dbReference type="InterPro" id="IPR000719">
    <property type="entry name" value="Prot_kinase_dom"/>
</dbReference>
<evidence type="ECO:0000256" key="11">
    <source>
        <dbReference type="ARBA" id="ARBA00047899"/>
    </source>
</evidence>
<feature type="active site" evidence="13">
    <location>
        <position position="457"/>
    </location>
</feature>
<feature type="domain" description="AGC-kinase C-terminal" evidence="21">
    <location>
        <begin position="1440"/>
        <end position="1515"/>
    </location>
</feature>
<evidence type="ECO:0000256" key="4">
    <source>
        <dbReference type="ARBA" id="ARBA00022553"/>
    </source>
</evidence>
<gene>
    <name evidence="22" type="ORF">C6P40_000263</name>
</gene>
<evidence type="ECO:0000256" key="6">
    <source>
        <dbReference type="ARBA" id="ARBA00022741"/>
    </source>
</evidence>
<dbReference type="InterPro" id="IPR012341">
    <property type="entry name" value="6hp_glycosidase-like_sf"/>
</dbReference>
<feature type="active site" description="Proton donor" evidence="13">
    <location>
        <position position="404"/>
    </location>
</feature>
<dbReference type="Pfam" id="PF00168">
    <property type="entry name" value="C2"/>
    <property type="match status" value="1"/>
</dbReference>
<keyword evidence="8" id="KW-0256">Endoplasmic reticulum</keyword>
<dbReference type="EC" id="3.2.1.-" evidence="16"/>
<evidence type="ECO:0000256" key="17">
    <source>
        <dbReference type="SAM" id="MobiDB-lite"/>
    </source>
</evidence>
<evidence type="ECO:0000256" key="16">
    <source>
        <dbReference type="RuleBase" id="RU361193"/>
    </source>
</evidence>
<dbReference type="OrthoDB" id="63267at2759"/>
<dbReference type="InterPro" id="IPR017441">
    <property type="entry name" value="Protein_kinase_ATP_BS"/>
</dbReference>
<dbReference type="InterPro" id="IPR036026">
    <property type="entry name" value="Seven-hairpin_glycosidases"/>
</dbReference>
<evidence type="ECO:0000256" key="12">
    <source>
        <dbReference type="ARBA" id="ARBA00048679"/>
    </source>
</evidence>
<dbReference type="InterPro" id="IPR011009">
    <property type="entry name" value="Kinase-like_dom_sf"/>
</dbReference>
<dbReference type="PROSITE" id="PS50011">
    <property type="entry name" value="PROTEIN_KINASE_DOM"/>
    <property type="match status" value="1"/>
</dbReference>
<feature type="chain" id="PRO_5040436689" description="alpha-1,2-Mannosidase" evidence="18">
    <location>
        <begin position="23"/>
        <end position="1576"/>
    </location>
</feature>
<dbReference type="SMART" id="SM00220">
    <property type="entry name" value="S_TKc"/>
    <property type="match status" value="1"/>
</dbReference>
<dbReference type="PANTHER" id="PTHR45679">
    <property type="entry name" value="ER DEGRADATION-ENHANCING ALPHA-MANNOSIDASE-LIKE PROTEIN 2"/>
    <property type="match status" value="1"/>
</dbReference>
<keyword evidence="5" id="KW-0808">Transferase</keyword>
<dbReference type="SMART" id="SM00133">
    <property type="entry name" value="S_TK_X"/>
    <property type="match status" value="1"/>
</dbReference>
<keyword evidence="10" id="KW-0325">Glycoprotein</keyword>
<dbReference type="InterPro" id="IPR000961">
    <property type="entry name" value="AGC-kinase_C"/>
</dbReference>
<keyword evidence="14" id="KW-0106">Calcium</keyword>
<dbReference type="PROSITE" id="PS51285">
    <property type="entry name" value="AGC_KINASE_CTER"/>
    <property type="match status" value="1"/>
</dbReference>
<dbReference type="GO" id="GO:0005509">
    <property type="term" value="F:calcium ion binding"/>
    <property type="evidence" value="ECO:0007669"/>
    <property type="project" value="InterPro"/>
</dbReference>
<proteinExistence type="inferred from homology"/>
<dbReference type="FunFam" id="1.10.510.10:FF:000008">
    <property type="entry name" value="Non-specific serine/threonine protein kinase"/>
    <property type="match status" value="1"/>
</dbReference>
<dbReference type="InterPro" id="IPR044674">
    <property type="entry name" value="EDEM1/2/3"/>
</dbReference>
<dbReference type="SUPFAM" id="SSF56112">
    <property type="entry name" value="Protein kinase-like (PK-like)"/>
    <property type="match status" value="1"/>
</dbReference>
<dbReference type="Gene3D" id="3.30.200.20">
    <property type="entry name" value="Phosphorylase Kinase, domain 1"/>
    <property type="match status" value="1"/>
</dbReference>